<dbReference type="PANTHER" id="PTHR42699:SF1">
    <property type="entry name" value="CYSTATHIONINE GAMMA-SYNTHASE-RELATED"/>
    <property type="match status" value="1"/>
</dbReference>
<evidence type="ECO:0000313" key="3">
    <source>
        <dbReference type="Proteomes" id="UP000673691"/>
    </source>
</evidence>
<organism evidence="2 3">
    <name type="scientific">Olpidium bornovanus</name>
    <dbReference type="NCBI Taxonomy" id="278681"/>
    <lineage>
        <taxon>Eukaryota</taxon>
        <taxon>Fungi</taxon>
        <taxon>Fungi incertae sedis</taxon>
        <taxon>Olpidiomycota</taxon>
        <taxon>Olpidiomycotina</taxon>
        <taxon>Olpidiomycetes</taxon>
        <taxon>Olpidiales</taxon>
        <taxon>Olpidiaceae</taxon>
        <taxon>Olpidium</taxon>
    </lineage>
</organism>
<dbReference type="InterPro" id="IPR015424">
    <property type="entry name" value="PyrdxlP-dep_Trfase"/>
</dbReference>
<name>A0A8H8A1T1_9FUNG</name>
<accession>A0A8H8A1T1</accession>
<dbReference type="Gene3D" id="3.90.1150.10">
    <property type="entry name" value="Aspartate Aminotransferase, domain 1"/>
    <property type="match status" value="1"/>
</dbReference>
<evidence type="ECO:0000313" key="2">
    <source>
        <dbReference type="EMBL" id="KAG5463429.1"/>
    </source>
</evidence>
<proteinExistence type="predicted"/>
<dbReference type="InterPro" id="IPR051750">
    <property type="entry name" value="Trans-sulfuration_enzymes"/>
</dbReference>
<reference evidence="2 3" key="1">
    <citation type="journal article" name="Sci. Rep.">
        <title>Genome-scale phylogenetic analyses confirm Olpidium as the closest living zoosporic fungus to the non-flagellated, terrestrial fungi.</title>
        <authorList>
            <person name="Chang Y."/>
            <person name="Rochon D."/>
            <person name="Sekimoto S."/>
            <person name="Wang Y."/>
            <person name="Chovatia M."/>
            <person name="Sandor L."/>
            <person name="Salamov A."/>
            <person name="Grigoriev I.V."/>
            <person name="Stajich J.E."/>
            <person name="Spatafora J.W."/>
        </authorList>
    </citation>
    <scope>NUCLEOTIDE SEQUENCE [LARGE SCALE GENOMIC DNA]</scope>
    <source>
        <strain evidence="2">S191</strain>
    </source>
</reference>
<gene>
    <name evidence="2" type="ORF">BJ554DRAFT_7604</name>
</gene>
<keyword evidence="3" id="KW-1185">Reference proteome</keyword>
<dbReference type="GO" id="GO:0019346">
    <property type="term" value="P:transsulfuration"/>
    <property type="evidence" value="ECO:0007669"/>
    <property type="project" value="TreeGrafter"/>
</dbReference>
<comment type="caution">
    <text evidence="2">The sequence shown here is derived from an EMBL/GenBank/DDBJ whole genome shotgun (WGS) entry which is preliminary data.</text>
</comment>
<dbReference type="Proteomes" id="UP000673691">
    <property type="component" value="Unassembled WGS sequence"/>
</dbReference>
<dbReference type="AlphaFoldDB" id="A0A8H8A1T1"/>
<evidence type="ECO:0000256" key="1">
    <source>
        <dbReference type="SAM" id="MobiDB-lite"/>
    </source>
</evidence>
<dbReference type="OrthoDB" id="2408435at2759"/>
<feature type="non-terminal residue" evidence="2">
    <location>
        <position position="1"/>
    </location>
</feature>
<dbReference type="PANTHER" id="PTHR42699">
    <property type="match status" value="1"/>
</dbReference>
<dbReference type="GO" id="GO:0003962">
    <property type="term" value="F:cystathionine gamma-synthase activity"/>
    <property type="evidence" value="ECO:0007669"/>
    <property type="project" value="TreeGrafter"/>
</dbReference>
<sequence>PRRHREALRPAGGGQTGSPGWSGHDFAYRRVPSAVLNPDGKHYDALRKAMDEDYEDNVWGMDAVVLERNSRRFRERVRQIDANAEAVCDYLAGHPKGTRDPAKRPDIANVSRRKFGFRRPVPPPPHPPPILTPCLSRGPVRKVYYPKFVTPDAYASCRRRPAERGCGGGGDSARPGYGGLFSVVLAGGDDEEASSAAARFFDALAVRKGPSLGTTFTLACPYTILAHYGQFDWAAGFGVASHLVRVSVGTEPVEELLRAFRVALEAA</sequence>
<dbReference type="EMBL" id="JAEFCI010000605">
    <property type="protein sequence ID" value="KAG5463429.1"/>
    <property type="molecule type" value="Genomic_DNA"/>
</dbReference>
<feature type="region of interest" description="Disordered" evidence="1">
    <location>
        <begin position="1"/>
        <end position="25"/>
    </location>
</feature>
<protein>
    <submittedName>
        <fullName evidence="2">Uncharacterized protein</fullName>
    </submittedName>
</protein>
<dbReference type="InterPro" id="IPR015422">
    <property type="entry name" value="PyrdxlP-dep_Trfase_small"/>
</dbReference>
<dbReference type="SUPFAM" id="SSF53383">
    <property type="entry name" value="PLP-dependent transferases"/>
    <property type="match status" value="1"/>
</dbReference>